<keyword evidence="6" id="KW-1185">Reference proteome</keyword>
<name>A0A1G8AKA0_9RHOO</name>
<dbReference type="Pfam" id="PF12833">
    <property type="entry name" value="HTH_18"/>
    <property type="match status" value="1"/>
</dbReference>
<gene>
    <name evidence="5" type="ORF">SAMN05660652_01414</name>
</gene>
<sequence>MGLRKDFLGIHCSEILGEDGTPLLRSPSDWKWGSIERKEIPIRAECGPQVAGYPTIIASRFSPGRRWYRSNGVTREVPMNFPGVDLLPANYERDYGKWDCGPGGETVVLKLSPSYIERNFQKDIHQTGFETKFSFKDDKLVDALFSLADELQQDTPNGMMFADGMTMSIVGWLLKHHARKNPLESLDNGSSGLTAKQQASVREFVATSLAGDLSVETIAAKLNISPFHFSRLFRTSFGMAPHQYVLKMRIDRAARLLRSDSRRSISDIAMAVGFSSQSHLTNAFKRCVGESPARWRQLHD</sequence>
<keyword evidence="1" id="KW-0805">Transcription regulation</keyword>
<evidence type="ECO:0000259" key="4">
    <source>
        <dbReference type="PROSITE" id="PS01124"/>
    </source>
</evidence>
<accession>A0A1G8AKA0</accession>
<feature type="domain" description="HTH araC/xylS-type" evidence="4">
    <location>
        <begin position="199"/>
        <end position="298"/>
    </location>
</feature>
<reference evidence="5 6" key="1">
    <citation type="submission" date="2016-10" db="EMBL/GenBank/DDBJ databases">
        <authorList>
            <person name="de Groot N.N."/>
        </authorList>
    </citation>
    <scope>NUCLEOTIDE SEQUENCE [LARGE SCALE GENOMIC DNA]</scope>
    <source>
        <strain evidence="5 6">DSM 5885</strain>
    </source>
</reference>
<organism evidence="5 6">
    <name type="scientific">Propionivibrio dicarboxylicus</name>
    <dbReference type="NCBI Taxonomy" id="83767"/>
    <lineage>
        <taxon>Bacteria</taxon>
        <taxon>Pseudomonadati</taxon>
        <taxon>Pseudomonadota</taxon>
        <taxon>Betaproteobacteria</taxon>
        <taxon>Rhodocyclales</taxon>
        <taxon>Rhodocyclaceae</taxon>
        <taxon>Propionivibrio</taxon>
    </lineage>
</organism>
<dbReference type="PROSITE" id="PS00041">
    <property type="entry name" value="HTH_ARAC_FAMILY_1"/>
    <property type="match status" value="1"/>
</dbReference>
<dbReference type="SUPFAM" id="SSF46689">
    <property type="entry name" value="Homeodomain-like"/>
    <property type="match status" value="2"/>
</dbReference>
<dbReference type="PROSITE" id="PS01124">
    <property type="entry name" value="HTH_ARAC_FAMILY_2"/>
    <property type="match status" value="1"/>
</dbReference>
<dbReference type="STRING" id="83767.SAMN05660652_01414"/>
<dbReference type="EMBL" id="FNCY01000004">
    <property type="protein sequence ID" value="SDH21381.1"/>
    <property type="molecule type" value="Genomic_DNA"/>
</dbReference>
<dbReference type="Gene3D" id="1.10.10.60">
    <property type="entry name" value="Homeodomain-like"/>
    <property type="match status" value="2"/>
</dbReference>
<evidence type="ECO:0000313" key="6">
    <source>
        <dbReference type="Proteomes" id="UP000198607"/>
    </source>
</evidence>
<dbReference type="SMART" id="SM00342">
    <property type="entry name" value="HTH_ARAC"/>
    <property type="match status" value="1"/>
</dbReference>
<proteinExistence type="predicted"/>
<dbReference type="AlphaFoldDB" id="A0A1G8AKA0"/>
<dbReference type="InterPro" id="IPR009057">
    <property type="entry name" value="Homeodomain-like_sf"/>
</dbReference>
<dbReference type="OrthoDB" id="9816344at2"/>
<protein>
    <submittedName>
        <fullName evidence="5">Helix-turn-helix domain-containing protein</fullName>
    </submittedName>
</protein>
<dbReference type="InterPro" id="IPR018060">
    <property type="entry name" value="HTH_AraC"/>
</dbReference>
<dbReference type="RefSeq" id="WP_091935922.1">
    <property type="nucleotide sequence ID" value="NZ_FNCY01000004.1"/>
</dbReference>
<dbReference type="Proteomes" id="UP000198607">
    <property type="component" value="Unassembled WGS sequence"/>
</dbReference>
<dbReference type="InterPro" id="IPR050204">
    <property type="entry name" value="AraC_XylS_family_regulators"/>
</dbReference>
<keyword evidence="2" id="KW-0238">DNA-binding</keyword>
<evidence type="ECO:0000256" key="3">
    <source>
        <dbReference type="ARBA" id="ARBA00023163"/>
    </source>
</evidence>
<dbReference type="PANTHER" id="PTHR46796:SF6">
    <property type="entry name" value="ARAC SUBFAMILY"/>
    <property type="match status" value="1"/>
</dbReference>
<dbReference type="InterPro" id="IPR018062">
    <property type="entry name" value="HTH_AraC-typ_CS"/>
</dbReference>
<dbReference type="GO" id="GO:0043565">
    <property type="term" value="F:sequence-specific DNA binding"/>
    <property type="evidence" value="ECO:0007669"/>
    <property type="project" value="InterPro"/>
</dbReference>
<dbReference type="GO" id="GO:0003700">
    <property type="term" value="F:DNA-binding transcription factor activity"/>
    <property type="evidence" value="ECO:0007669"/>
    <property type="project" value="InterPro"/>
</dbReference>
<evidence type="ECO:0000256" key="1">
    <source>
        <dbReference type="ARBA" id="ARBA00023015"/>
    </source>
</evidence>
<evidence type="ECO:0000313" key="5">
    <source>
        <dbReference type="EMBL" id="SDH21381.1"/>
    </source>
</evidence>
<keyword evidence="3" id="KW-0804">Transcription</keyword>
<evidence type="ECO:0000256" key="2">
    <source>
        <dbReference type="ARBA" id="ARBA00023125"/>
    </source>
</evidence>
<dbReference type="PANTHER" id="PTHR46796">
    <property type="entry name" value="HTH-TYPE TRANSCRIPTIONAL ACTIVATOR RHAS-RELATED"/>
    <property type="match status" value="1"/>
</dbReference>